<accession>A0ABY4WJE9</accession>
<keyword evidence="3" id="KW-1185">Reference proteome</keyword>
<gene>
    <name evidence="2" type="ORF">NDK47_22060</name>
</gene>
<dbReference type="Gene3D" id="3.10.590.10">
    <property type="entry name" value="ph1033 like domains"/>
    <property type="match status" value="1"/>
</dbReference>
<protein>
    <submittedName>
        <fullName evidence="2">EVE domain-containing protein</fullName>
    </submittedName>
</protein>
<feature type="domain" description="EVE" evidence="1">
    <location>
        <begin position="6"/>
        <end position="135"/>
    </location>
</feature>
<proteinExistence type="predicted"/>
<dbReference type="EMBL" id="CP098755">
    <property type="protein sequence ID" value="USG64781.1"/>
    <property type="molecule type" value="Genomic_DNA"/>
</dbReference>
<sequence>MVSKKFMFVTKPITWVNLRKNSGGVWPVNGRYSKTLSTLKVGDEIIVYITQKSAIAGIVEVTQTLRANNKPLIFSGDVYDYSLLVDFKIVLDEDKMIPLKSILNEIEITKGKENWGAGFQRAILKIIDSDFDLLRSKVYKNYENQTEGD</sequence>
<dbReference type="InterPro" id="IPR002740">
    <property type="entry name" value="EVE_domain"/>
</dbReference>
<evidence type="ECO:0000259" key="1">
    <source>
        <dbReference type="Pfam" id="PF01878"/>
    </source>
</evidence>
<dbReference type="Pfam" id="PF01878">
    <property type="entry name" value="EVE"/>
    <property type="match status" value="1"/>
</dbReference>
<evidence type="ECO:0000313" key="3">
    <source>
        <dbReference type="Proteomes" id="UP001056500"/>
    </source>
</evidence>
<dbReference type="Proteomes" id="UP001056500">
    <property type="component" value="Chromosome"/>
</dbReference>
<name>A0ABY4WJE9_9BACL</name>
<dbReference type="InterPro" id="IPR015947">
    <property type="entry name" value="PUA-like_sf"/>
</dbReference>
<reference evidence="2" key="1">
    <citation type="submission" date="2022-06" db="EMBL/GenBank/DDBJ databases">
        <title>Genome sequencing of Brevibacillus sp. BB3-R1.</title>
        <authorList>
            <person name="Heo J."/>
            <person name="Lee D."/>
            <person name="Won M."/>
            <person name="Han B.-H."/>
            <person name="Hong S.-B."/>
            <person name="Kwon S.-W."/>
        </authorList>
    </citation>
    <scope>NUCLEOTIDE SEQUENCE</scope>
    <source>
        <strain evidence="2">BB3-R1</strain>
    </source>
</reference>
<dbReference type="SUPFAM" id="SSF88697">
    <property type="entry name" value="PUA domain-like"/>
    <property type="match status" value="1"/>
</dbReference>
<organism evidence="2 3">
    <name type="scientific">Brevibacillus ruminantium</name>
    <dbReference type="NCBI Taxonomy" id="2950604"/>
    <lineage>
        <taxon>Bacteria</taxon>
        <taxon>Bacillati</taxon>
        <taxon>Bacillota</taxon>
        <taxon>Bacilli</taxon>
        <taxon>Bacillales</taxon>
        <taxon>Paenibacillaceae</taxon>
        <taxon>Brevibacillus</taxon>
    </lineage>
</organism>
<dbReference type="RefSeq" id="WP_251871892.1">
    <property type="nucleotide sequence ID" value="NZ_CP098755.1"/>
</dbReference>
<evidence type="ECO:0000313" key="2">
    <source>
        <dbReference type="EMBL" id="USG64781.1"/>
    </source>
</evidence>